<dbReference type="NCBIfam" id="TIGR01764">
    <property type="entry name" value="excise"/>
    <property type="match status" value="1"/>
</dbReference>
<dbReference type="GO" id="GO:0003677">
    <property type="term" value="F:DNA binding"/>
    <property type="evidence" value="ECO:0007669"/>
    <property type="project" value="InterPro"/>
</dbReference>
<protein>
    <submittedName>
        <fullName evidence="2">DNA binding domain-containing protein, excisionase family</fullName>
    </submittedName>
</protein>
<evidence type="ECO:0000313" key="3">
    <source>
        <dbReference type="Proteomes" id="UP000199379"/>
    </source>
</evidence>
<dbReference type="InterPro" id="IPR010093">
    <property type="entry name" value="SinI_DNA-bd"/>
</dbReference>
<keyword evidence="3" id="KW-1185">Reference proteome</keyword>
<evidence type="ECO:0000259" key="1">
    <source>
        <dbReference type="Pfam" id="PF12728"/>
    </source>
</evidence>
<name>A0A1H7E1H4_9RHOB</name>
<proteinExistence type="predicted"/>
<sequence>MGKSSTHSTFQNLLTVAQVSTVLGCSEKTVQRRIASGDLPVIRDGGMVRVHPDDLERYIRLRREG</sequence>
<dbReference type="InterPro" id="IPR041657">
    <property type="entry name" value="HTH_17"/>
</dbReference>
<organism evidence="2 3">
    <name type="scientific">Cribrihabitans marinus</name>
    <dbReference type="NCBI Taxonomy" id="1227549"/>
    <lineage>
        <taxon>Bacteria</taxon>
        <taxon>Pseudomonadati</taxon>
        <taxon>Pseudomonadota</taxon>
        <taxon>Alphaproteobacteria</taxon>
        <taxon>Rhodobacterales</taxon>
        <taxon>Paracoccaceae</taxon>
        <taxon>Cribrihabitans</taxon>
    </lineage>
</organism>
<dbReference type="RefSeq" id="WP_092371544.1">
    <property type="nucleotide sequence ID" value="NZ_BMGV01000018.1"/>
</dbReference>
<dbReference type="InterPro" id="IPR009061">
    <property type="entry name" value="DNA-bd_dom_put_sf"/>
</dbReference>
<accession>A0A1H7E1H4</accession>
<feature type="domain" description="Helix-turn-helix" evidence="1">
    <location>
        <begin position="13"/>
        <end position="60"/>
    </location>
</feature>
<evidence type="ECO:0000313" key="2">
    <source>
        <dbReference type="EMBL" id="SEK07813.1"/>
    </source>
</evidence>
<reference evidence="2 3" key="1">
    <citation type="submission" date="2016-10" db="EMBL/GenBank/DDBJ databases">
        <authorList>
            <person name="de Groot N.N."/>
        </authorList>
    </citation>
    <scope>NUCLEOTIDE SEQUENCE [LARGE SCALE GENOMIC DNA]</scope>
    <source>
        <strain evidence="2 3">DSM 29340</strain>
    </source>
</reference>
<dbReference type="OrthoDB" id="5459819at2"/>
<dbReference type="EMBL" id="FNYD01000021">
    <property type="protein sequence ID" value="SEK07813.1"/>
    <property type="molecule type" value="Genomic_DNA"/>
</dbReference>
<gene>
    <name evidence="2" type="ORF">SAMN05444007_12114</name>
</gene>
<dbReference type="Proteomes" id="UP000199379">
    <property type="component" value="Unassembled WGS sequence"/>
</dbReference>
<dbReference type="AlphaFoldDB" id="A0A1H7E1H4"/>
<dbReference type="PROSITE" id="PS51257">
    <property type="entry name" value="PROKAR_LIPOPROTEIN"/>
    <property type="match status" value="1"/>
</dbReference>
<dbReference type="Pfam" id="PF12728">
    <property type="entry name" value="HTH_17"/>
    <property type="match status" value="1"/>
</dbReference>
<dbReference type="SUPFAM" id="SSF46955">
    <property type="entry name" value="Putative DNA-binding domain"/>
    <property type="match status" value="1"/>
</dbReference>